<dbReference type="EMBL" id="JBDJPC010000005">
    <property type="protein sequence ID" value="KAL1501779.1"/>
    <property type="molecule type" value="Genomic_DNA"/>
</dbReference>
<feature type="compositionally biased region" description="Low complexity" evidence="9">
    <location>
        <begin position="1"/>
        <end position="24"/>
    </location>
</feature>
<dbReference type="Proteomes" id="UP001566132">
    <property type="component" value="Unassembled WGS sequence"/>
</dbReference>
<keyword evidence="12" id="KW-1185">Reference proteome</keyword>
<feature type="compositionally biased region" description="Polar residues" evidence="9">
    <location>
        <begin position="488"/>
        <end position="500"/>
    </location>
</feature>
<evidence type="ECO:0000256" key="6">
    <source>
        <dbReference type="ARBA" id="ARBA00022871"/>
    </source>
</evidence>
<dbReference type="SUPFAM" id="SSF54928">
    <property type="entry name" value="RNA-binding domain, RBD"/>
    <property type="match status" value="1"/>
</dbReference>
<dbReference type="AlphaFoldDB" id="A0ABD1EVN5"/>
<accession>A0ABD1EVN5</accession>
<dbReference type="PANTHER" id="PTHR11176">
    <property type="entry name" value="BOULE-RELATED"/>
    <property type="match status" value="1"/>
</dbReference>
<dbReference type="CDD" id="cd12412">
    <property type="entry name" value="RRM_DAZL_BOULE"/>
    <property type="match status" value="1"/>
</dbReference>
<proteinExistence type="predicted"/>
<dbReference type="SMART" id="SM00360">
    <property type="entry name" value="RRM"/>
    <property type="match status" value="1"/>
</dbReference>
<dbReference type="PROSITE" id="PS50102">
    <property type="entry name" value="RRM"/>
    <property type="match status" value="1"/>
</dbReference>
<dbReference type="GO" id="GO:0006417">
    <property type="term" value="P:regulation of translation"/>
    <property type="evidence" value="ECO:0007669"/>
    <property type="project" value="UniProtKB-KW"/>
</dbReference>
<evidence type="ECO:0000256" key="7">
    <source>
        <dbReference type="ARBA" id="ARBA00022884"/>
    </source>
</evidence>
<keyword evidence="5" id="KW-0810">Translation regulation</keyword>
<reference evidence="11 12" key="1">
    <citation type="submission" date="2024-05" db="EMBL/GenBank/DDBJ databases">
        <title>Genetic variation in Jamaican populations of the coffee berry borer (Hypothenemus hampei).</title>
        <authorList>
            <person name="Errbii M."/>
            <person name="Myrie A."/>
        </authorList>
    </citation>
    <scope>NUCLEOTIDE SEQUENCE [LARGE SCALE GENOMIC DNA]</scope>
    <source>
        <strain evidence="11">JA-Hopewell-2020-01-JO</strain>
        <tissue evidence="11">Whole body</tissue>
    </source>
</reference>
<evidence type="ECO:0000256" key="4">
    <source>
        <dbReference type="ARBA" id="ARBA00022782"/>
    </source>
</evidence>
<dbReference type="GO" id="GO:0051321">
    <property type="term" value="P:meiotic cell cycle"/>
    <property type="evidence" value="ECO:0007669"/>
    <property type="project" value="UniProtKB-ARBA"/>
</dbReference>
<feature type="compositionally biased region" description="Polar residues" evidence="9">
    <location>
        <begin position="405"/>
        <end position="424"/>
    </location>
</feature>
<gene>
    <name evidence="11" type="ORF">ABEB36_007044</name>
</gene>
<dbReference type="Gene3D" id="3.30.70.330">
    <property type="match status" value="1"/>
</dbReference>
<dbReference type="PANTHER" id="PTHR11176:SF57">
    <property type="entry name" value="PROTEIN BOULE"/>
    <property type="match status" value="1"/>
</dbReference>
<evidence type="ECO:0000313" key="12">
    <source>
        <dbReference type="Proteomes" id="UP001566132"/>
    </source>
</evidence>
<dbReference type="InterPro" id="IPR012677">
    <property type="entry name" value="Nucleotide-bd_a/b_plait_sf"/>
</dbReference>
<protein>
    <recommendedName>
        <fullName evidence="10">RRM domain-containing protein</fullName>
    </recommendedName>
</protein>
<feature type="compositionally biased region" description="Polar residues" evidence="9">
    <location>
        <begin position="453"/>
        <end position="463"/>
    </location>
</feature>
<organism evidence="11 12">
    <name type="scientific">Hypothenemus hampei</name>
    <name type="common">Coffee berry borer</name>
    <dbReference type="NCBI Taxonomy" id="57062"/>
    <lineage>
        <taxon>Eukaryota</taxon>
        <taxon>Metazoa</taxon>
        <taxon>Ecdysozoa</taxon>
        <taxon>Arthropoda</taxon>
        <taxon>Hexapoda</taxon>
        <taxon>Insecta</taxon>
        <taxon>Pterygota</taxon>
        <taxon>Neoptera</taxon>
        <taxon>Endopterygota</taxon>
        <taxon>Coleoptera</taxon>
        <taxon>Polyphaga</taxon>
        <taxon>Cucujiformia</taxon>
        <taxon>Curculionidae</taxon>
        <taxon>Scolytinae</taxon>
        <taxon>Hypothenemus</taxon>
    </lineage>
</organism>
<evidence type="ECO:0000256" key="2">
    <source>
        <dbReference type="ARBA" id="ARBA00022473"/>
    </source>
</evidence>
<dbReference type="GO" id="GO:0003723">
    <property type="term" value="F:RNA binding"/>
    <property type="evidence" value="ECO:0007669"/>
    <property type="project" value="UniProtKB-UniRule"/>
</dbReference>
<evidence type="ECO:0000256" key="8">
    <source>
        <dbReference type="PROSITE-ProRule" id="PRU00176"/>
    </source>
</evidence>
<comment type="subcellular location">
    <subcellularLocation>
        <location evidence="1">Cytoplasm</location>
    </subcellularLocation>
</comment>
<feature type="region of interest" description="Disordered" evidence="9">
    <location>
        <begin position="1"/>
        <end position="72"/>
    </location>
</feature>
<evidence type="ECO:0000256" key="1">
    <source>
        <dbReference type="ARBA" id="ARBA00004496"/>
    </source>
</evidence>
<keyword evidence="3" id="KW-0963">Cytoplasm</keyword>
<evidence type="ECO:0000259" key="10">
    <source>
        <dbReference type="PROSITE" id="PS50102"/>
    </source>
</evidence>
<evidence type="ECO:0000313" key="11">
    <source>
        <dbReference type="EMBL" id="KAL1501779.1"/>
    </source>
</evidence>
<name>A0ABD1EVN5_HYPHA</name>
<evidence type="ECO:0000256" key="5">
    <source>
        <dbReference type="ARBA" id="ARBA00022845"/>
    </source>
</evidence>
<feature type="region of interest" description="Disordered" evidence="9">
    <location>
        <begin position="436"/>
        <end position="544"/>
    </location>
</feature>
<dbReference type="Pfam" id="PF00076">
    <property type="entry name" value="RRM_1"/>
    <property type="match status" value="1"/>
</dbReference>
<dbReference type="GO" id="GO:0005737">
    <property type="term" value="C:cytoplasm"/>
    <property type="evidence" value="ECO:0007669"/>
    <property type="project" value="UniProtKB-SubCell"/>
</dbReference>
<dbReference type="FunFam" id="3.30.70.330:FF:000167">
    <property type="entry name" value="protein boule-like isoform X1"/>
    <property type="match status" value="1"/>
</dbReference>
<comment type="caution">
    <text evidence="11">The sequence shown here is derived from an EMBL/GenBank/DDBJ whole genome shotgun (WGS) entry which is preliminary data.</text>
</comment>
<feature type="region of interest" description="Disordered" evidence="9">
    <location>
        <begin position="158"/>
        <end position="186"/>
    </location>
</feature>
<keyword evidence="2" id="KW-0217">Developmental protein</keyword>
<sequence>MSSGSASSGSMTQQQPQQNGLQQSNGGGSLNGKKGPSGGSSGGPTPAGTPVQNGTGGQQGLSPPPLTSNAPKYGTLVPNRIFVGGISASTTEGELMQLFSNYGTVKAAKIIQDRAGVSKGYGFITFENEDDARRPLRDPDNIILRERRLNIAPAIKKQPFGRPSAAPPYDAQGQVDGRSSVPSTHQAALQPPMAPFFFGGAPQFYPGAYYPGPHVPTMVAASTAAQAQVTQASQDQAAAAAQQAAVYQAPPVYPGQTGPPQAGPYHSMMFPQAIYMPQQYPLVPYDYPVYSAGAGGPTANSGVPPHYTSVGPSSNGDGTSPSRGACYAPAPGPPDAALVYAGPPAHHIFHPTAIDTNTGAPGPMYASVDGTFDPMTSHAMAHFGQLPAPYGLEETYVERPDGSGTPRSYLTSTPPPSEQRSTATPVVSLLSLDYQQEKDPASMQGGRKPPPLNSNNVHLNQSPIQRRGGHQINGGGNGSGPRRPPQHRSFNNTPHIQHNMQVPPPVPFTQSLRRPRKPPRRSGTSGGASTEIGAGDAPLPNQDDVVLASQVETLKI</sequence>
<dbReference type="GO" id="GO:0030154">
    <property type="term" value="P:cell differentiation"/>
    <property type="evidence" value="ECO:0007669"/>
    <property type="project" value="UniProtKB-KW"/>
</dbReference>
<dbReference type="GO" id="GO:0007283">
    <property type="term" value="P:spermatogenesis"/>
    <property type="evidence" value="ECO:0007669"/>
    <property type="project" value="UniProtKB-KW"/>
</dbReference>
<feature type="domain" description="RRM" evidence="10">
    <location>
        <begin position="79"/>
        <end position="156"/>
    </location>
</feature>
<keyword evidence="7 8" id="KW-0694">RNA-binding</keyword>
<keyword evidence="6" id="KW-0744">Spermatogenesis</keyword>
<feature type="compositionally biased region" description="Gly residues" evidence="9">
    <location>
        <begin position="25"/>
        <end position="42"/>
    </location>
</feature>
<evidence type="ECO:0000256" key="9">
    <source>
        <dbReference type="SAM" id="MobiDB-lite"/>
    </source>
</evidence>
<keyword evidence="4" id="KW-0221">Differentiation</keyword>
<dbReference type="InterPro" id="IPR034988">
    <property type="entry name" value="DAZ_BOULE_RRM"/>
</dbReference>
<dbReference type="InterPro" id="IPR035979">
    <property type="entry name" value="RBD_domain_sf"/>
</dbReference>
<evidence type="ECO:0000256" key="3">
    <source>
        <dbReference type="ARBA" id="ARBA00022490"/>
    </source>
</evidence>
<feature type="region of interest" description="Disordered" evidence="9">
    <location>
        <begin position="395"/>
        <end position="424"/>
    </location>
</feature>
<dbReference type="InterPro" id="IPR000504">
    <property type="entry name" value="RRM_dom"/>
</dbReference>